<evidence type="ECO:0000313" key="2">
    <source>
        <dbReference type="EMBL" id="WNG52706.1"/>
    </source>
</evidence>
<organism evidence="2 3">
    <name type="scientific">Archangium minus</name>
    <dbReference type="NCBI Taxonomy" id="83450"/>
    <lineage>
        <taxon>Bacteria</taxon>
        <taxon>Pseudomonadati</taxon>
        <taxon>Myxococcota</taxon>
        <taxon>Myxococcia</taxon>
        <taxon>Myxococcales</taxon>
        <taxon>Cystobacterineae</taxon>
        <taxon>Archangiaceae</taxon>
        <taxon>Archangium</taxon>
    </lineage>
</organism>
<keyword evidence="3" id="KW-1185">Reference proteome</keyword>
<evidence type="ECO:0000259" key="1">
    <source>
        <dbReference type="Pfam" id="PF07791"/>
    </source>
</evidence>
<gene>
    <name evidence="2" type="ORF">F0U60_32440</name>
</gene>
<proteinExistence type="predicted"/>
<dbReference type="Pfam" id="PF07791">
    <property type="entry name" value="Imm11"/>
    <property type="match status" value="1"/>
</dbReference>
<sequence length="146" mass="16378">MDEEHRGLNVPDLVANTLHLCIVSGRLKAMLEQESGANIEFLPAALANHKGRRVTGEYFIANVLDTYDCVDRDKSDFDTFASKPDEFTGLFRLNLREDQIPANAKLFRIKPMGTVLIVREDLRAALEAKGMTGVNYIAMGRRCSIY</sequence>
<reference evidence="2 3" key="1">
    <citation type="submission" date="2019-08" db="EMBL/GenBank/DDBJ databases">
        <title>Archangium and Cystobacter genomes.</title>
        <authorList>
            <person name="Chen I.-C.K."/>
            <person name="Wielgoss S."/>
        </authorList>
    </citation>
    <scope>NUCLEOTIDE SEQUENCE [LARGE SCALE GENOMIC DNA]</scope>
    <source>
        <strain evidence="2 3">Cbm 6</strain>
    </source>
</reference>
<dbReference type="Proteomes" id="UP001611383">
    <property type="component" value="Chromosome"/>
</dbReference>
<accession>A0ABY9XBD0</accession>
<name>A0ABY9XBD0_9BACT</name>
<feature type="domain" description="Immunity MXAN-0049 protein" evidence="1">
    <location>
        <begin position="6"/>
        <end position="140"/>
    </location>
</feature>
<dbReference type="EMBL" id="CP043494">
    <property type="protein sequence ID" value="WNG52706.1"/>
    <property type="molecule type" value="Genomic_DNA"/>
</dbReference>
<evidence type="ECO:0000313" key="3">
    <source>
        <dbReference type="Proteomes" id="UP001611383"/>
    </source>
</evidence>
<dbReference type="InterPro" id="IPR012433">
    <property type="entry name" value="Imm11"/>
</dbReference>
<protein>
    <recommendedName>
        <fullName evidence="1">Immunity MXAN-0049 protein domain-containing protein</fullName>
    </recommendedName>
</protein>